<reference evidence="1 2" key="1">
    <citation type="journal article" date="2019" name="Genome Biol. Evol.">
        <title>Insights into the evolution of the New World diploid cottons (Gossypium, subgenus Houzingenia) based on genome sequencing.</title>
        <authorList>
            <person name="Grover C.E."/>
            <person name="Arick M.A. 2nd"/>
            <person name="Thrash A."/>
            <person name="Conover J.L."/>
            <person name="Sanders W.S."/>
            <person name="Peterson D.G."/>
            <person name="Frelichowski J.E."/>
            <person name="Scheffler J.A."/>
            <person name="Scheffler B.E."/>
            <person name="Wendel J.F."/>
        </authorList>
    </citation>
    <scope>NUCLEOTIDE SEQUENCE [LARGE SCALE GENOMIC DNA]</scope>
    <source>
        <strain evidence="1">1</strain>
        <tissue evidence="1">Leaf</tissue>
    </source>
</reference>
<keyword evidence="2" id="KW-1185">Reference proteome</keyword>
<protein>
    <submittedName>
        <fullName evidence="1">Uncharacterized protein</fullName>
    </submittedName>
</protein>
<evidence type="ECO:0000313" key="2">
    <source>
        <dbReference type="Proteomes" id="UP000593576"/>
    </source>
</evidence>
<dbReference type="Proteomes" id="UP000593576">
    <property type="component" value="Unassembled WGS sequence"/>
</dbReference>
<dbReference type="EMBL" id="JABFAF010000011">
    <property type="protein sequence ID" value="MBA0871258.1"/>
    <property type="molecule type" value="Genomic_DNA"/>
</dbReference>
<dbReference type="PANTHER" id="PTHR48200:SF1">
    <property type="entry name" value="AMINOTRANSFERASE-LIKE PLANT MOBILE DOMAIN-CONTAINING PROTEIN"/>
    <property type="match status" value="1"/>
</dbReference>
<evidence type="ECO:0000313" key="1">
    <source>
        <dbReference type="EMBL" id="MBA0871258.1"/>
    </source>
</evidence>
<gene>
    <name evidence="1" type="ORF">Goshw_023399</name>
</gene>
<dbReference type="PANTHER" id="PTHR48200">
    <property type="entry name" value="PROTEIN, PUTATIVE-RELATED"/>
    <property type="match status" value="1"/>
</dbReference>
<comment type="caution">
    <text evidence="1">The sequence shown here is derived from an EMBL/GenBank/DDBJ whole genome shotgun (WGS) entry which is preliminary data.</text>
</comment>
<name>A0A7J9MJX8_GOSSC</name>
<dbReference type="AlphaFoldDB" id="A0A7J9MJX8"/>
<sequence>MEGYTSELWDFTRISVTQNNLQELKEIRAQWDDEVKQLFYDLVPTMEEYTALLRCSRIQVDKSYSRAVNVPTFVKKLMNITRISEQWVTARINQKGESKYEAVSNLFDRLDRRVTLSRQFWPRHSDL</sequence>
<dbReference type="OrthoDB" id="10366748at2759"/>
<accession>A0A7J9MJX8</accession>
<organism evidence="1 2">
    <name type="scientific">Gossypium schwendimanii</name>
    <name type="common">Cotton</name>
    <dbReference type="NCBI Taxonomy" id="34291"/>
    <lineage>
        <taxon>Eukaryota</taxon>
        <taxon>Viridiplantae</taxon>
        <taxon>Streptophyta</taxon>
        <taxon>Embryophyta</taxon>
        <taxon>Tracheophyta</taxon>
        <taxon>Spermatophyta</taxon>
        <taxon>Magnoliopsida</taxon>
        <taxon>eudicotyledons</taxon>
        <taxon>Gunneridae</taxon>
        <taxon>Pentapetalae</taxon>
        <taxon>rosids</taxon>
        <taxon>malvids</taxon>
        <taxon>Malvales</taxon>
        <taxon>Malvaceae</taxon>
        <taxon>Malvoideae</taxon>
        <taxon>Gossypium</taxon>
    </lineage>
</organism>
<proteinExistence type="predicted"/>